<proteinExistence type="predicted"/>
<reference evidence="4 5" key="1">
    <citation type="journal article" date="2023" name="Sci. Data">
        <title>Genome assembly of the Korean intertidal mud-creeper Batillaria attramentaria.</title>
        <authorList>
            <person name="Patra A.K."/>
            <person name="Ho P.T."/>
            <person name="Jun S."/>
            <person name="Lee S.J."/>
            <person name="Kim Y."/>
            <person name="Won Y.J."/>
        </authorList>
    </citation>
    <scope>NUCLEOTIDE SEQUENCE [LARGE SCALE GENOMIC DNA]</scope>
    <source>
        <strain evidence="4">Wonlab-2016</strain>
    </source>
</reference>
<evidence type="ECO:0000259" key="3">
    <source>
        <dbReference type="PROSITE" id="PS50157"/>
    </source>
</evidence>
<dbReference type="PROSITE" id="PS00028">
    <property type="entry name" value="ZINC_FINGER_C2H2_1"/>
    <property type="match status" value="1"/>
</dbReference>
<comment type="caution">
    <text evidence="4">The sequence shown here is derived from an EMBL/GenBank/DDBJ whole genome shotgun (WGS) entry which is preliminary data.</text>
</comment>
<evidence type="ECO:0000256" key="1">
    <source>
        <dbReference type="PROSITE-ProRule" id="PRU00042"/>
    </source>
</evidence>
<keyword evidence="1" id="KW-0862">Zinc</keyword>
<dbReference type="Pfam" id="PF00096">
    <property type="entry name" value="zf-C2H2"/>
    <property type="match status" value="1"/>
</dbReference>
<dbReference type="Gene3D" id="3.30.160.60">
    <property type="entry name" value="Classic Zinc Finger"/>
    <property type="match status" value="1"/>
</dbReference>
<evidence type="ECO:0000256" key="2">
    <source>
        <dbReference type="SAM" id="MobiDB-lite"/>
    </source>
</evidence>
<evidence type="ECO:0000313" key="5">
    <source>
        <dbReference type="Proteomes" id="UP001519460"/>
    </source>
</evidence>
<keyword evidence="5" id="KW-1185">Reference proteome</keyword>
<sequence length="177" mass="19930">MLRAISHAQVTLLHLQKGFPDSVCSAATVEQRGMSLHIKSEPEPSDYSGDNPGGSAGQELPFSSWPASAAISQFASGTMHLLPTLPNQTLDFSSMQDGGCVSHARHETDKPFRCPKCGASYVHFPSLSRHRRQCERKIEMACAVCEKRFHRKDHYWDHLRRAHHVTERLEPQVVYKH</sequence>
<feature type="domain" description="C2H2-type" evidence="3">
    <location>
        <begin position="112"/>
        <end position="132"/>
    </location>
</feature>
<keyword evidence="1" id="KW-0479">Metal-binding</keyword>
<accession>A0ABD0K2K9</accession>
<dbReference type="GO" id="GO:0008270">
    <property type="term" value="F:zinc ion binding"/>
    <property type="evidence" value="ECO:0007669"/>
    <property type="project" value="UniProtKB-KW"/>
</dbReference>
<organism evidence="4 5">
    <name type="scientific">Batillaria attramentaria</name>
    <dbReference type="NCBI Taxonomy" id="370345"/>
    <lineage>
        <taxon>Eukaryota</taxon>
        <taxon>Metazoa</taxon>
        <taxon>Spiralia</taxon>
        <taxon>Lophotrochozoa</taxon>
        <taxon>Mollusca</taxon>
        <taxon>Gastropoda</taxon>
        <taxon>Caenogastropoda</taxon>
        <taxon>Sorbeoconcha</taxon>
        <taxon>Cerithioidea</taxon>
        <taxon>Batillariidae</taxon>
        <taxon>Batillaria</taxon>
    </lineage>
</organism>
<protein>
    <recommendedName>
        <fullName evidence="3">C2H2-type domain-containing protein</fullName>
    </recommendedName>
</protein>
<dbReference type="InterPro" id="IPR036236">
    <property type="entry name" value="Znf_C2H2_sf"/>
</dbReference>
<feature type="domain" description="C2H2-type" evidence="3">
    <location>
        <begin position="140"/>
        <end position="169"/>
    </location>
</feature>
<dbReference type="EMBL" id="JACVVK020000265">
    <property type="protein sequence ID" value="KAK7481289.1"/>
    <property type="molecule type" value="Genomic_DNA"/>
</dbReference>
<dbReference type="Proteomes" id="UP001519460">
    <property type="component" value="Unassembled WGS sequence"/>
</dbReference>
<dbReference type="PROSITE" id="PS50157">
    <property type="entry name" value="ZINC_FINGER_C2H2_2"/>
    <property type="match status" value="2"/>
</dbReference>
<gene>
    <name evidence="4" type="ORF">BaRGS_00027549</name>
</gene>
<name>A0ABD0K2K9_9CAEN</name>
<dbReference type="AlphaFoldDB" id="A0ABD0K2K9"/>
<dbReference type="SUPFAM" id="SSF57667">
    <property type="entry name" value="beta-beta-alpha zinc fingers"/>
    <property type="match status" value="1"/>
</dbReference>
<dbReference type="SMART" id="SM00355">
    <property type="entry name" value="ZnF_C2H2"/>
    <property type="match status" value="2"/>
</dbReference>
<dbReference type="InterPro" id="IPR013087">
    <property type="entry name" value="Znf_C2H2_type"/>
</dbReference>
<feature type="region of interest" description="Disordered" evidence="2">
    <location>
        <begin position="39"/>
        <end position="59"/>
    </location>
</feature>
<keyword evidence="1" id="KW-0863">Zinc-finger</keyword>
<evidence type="ECO:0000313" key="4">
    <source>
        <dbReference type="EMBL" id="KAK7481289.1"/>
    </source>
</evidence>